<dbReference type="GeneID" id="70178078"/>
<proteinExistence type="inferred from homology"/>
<dbReference type="AlphaFoldDB" id="A0A9P8XZZ8"/>
<dbReference type="OrthoDB" id="10013407at2759"/>
<comment type="caution">
    <text evidence="13">The sequence shown here is derived from an EMBL/GenBank/DDBJ whole genome shotgun (WGS) entry which is preliminary data.</text>
</comment>
<comment type="similarity">
    <text evidence="2">Belongs to the peptidase M28 family. M28B subfamily.</text>
</comment>
<dbReference type="CDD" id="cd03876">
    <property type="entry name" value="M28_SGAP_like"/>
    <property type="match status" value="1"/>
</dbReference>
<dbReference type="EC" id="3.4.-.-" evidence="10"/>
<evidence type="ECO:0000313" key="13">
    <source>
        <dbReference type="EMBL" id="KAH7025986.1"/>
    </source>
</evidence>
<feature type="signal peptide" evidence="10">
    <location>
        <begin position="1"/>
        <end position="21"/>
    </location>
</feature>
<dbReference type="Pfam" id="PF04389">
    <property type="entry name" value="Peptidase_M28"/>
    <property type="match status" value="1"/>
</dbReference>
<dbReference type="SUPFAM" id="SSF53187">
    <property type="entry name" value="Zn-dependent exopeptidases"/>
    <property type="match status" value="1"/>
</dbReference>
<reference evidence="13" key="1">
    <citation type="journal article" date="2021" name="Nat. Commun.">
        <title>Genetic determinants of endophytism in the Arabidopsis root mycobiome.</title>
        <authorList>
            <person name="Mesny F."/>
            <person name="Miyauchi S."/>
            <person name="Thiergart T."/>
            <person name="Pickel B."/>
            <person name="Atanasova L."/>
            <person name="Karlsson M."/>
            <person name="Huettel B."/>
            <person name="Barry K.W."/>
            <person name="Haridas S."/>
            <person name="Chen C."/>
            <person name="Bauer D."/>
            <person name="Andreopoulos W."/>
            <person name="Pangilinan J."/>
            <person name="LaButti K."/>
            <person name="Riley R."/>
            <person name="Lipzen A."/>
            <person name="Clum A."/>
            <person name="Drula E."/>
            <person name="Henrissat B."/>
            <person name="Kohler A."/>
            <person name="Grigoriev I.V."/>
            <person name="Martin F.M."/>
            <person name="Hacquard S."/>
        </authorList>
    </citation>
    <scope>NUCLEOTIDE SEQUENCE</scope>
    <source>
        <strain evidence="13">MPI-CAGE-CH-0230</strain>
    </source>
</reference>
<dbReference type="Pfam" id="PF02225">
    <property type="entry name" value="PA"/>
    <property type="match status" value="1"/>
</dbReference>
<comment type="cofactor">
    <cofactor evidence="1">
        <name>Zn(2+)</name>
        <dbReference type="ChEBI" id="CHEBI:29105"/>
    </cofactor>
</comment>
<dbReference type="GO" id="GO:0006508">
    <property type="term" value="P:proteolysis"/>
    <property type="evidence" value="ECO:0007669"/>
    <property type="project" value="UniProtKB-KW"/>
</dbReference>
<evidence type="ECO:0000256" key="6">
    <source>
        <dbReference type="ARBA" id="ARBA00022723"/>
    </source>
</evidence>
<feature type="domain" description="Peptidase M28" evidence="12">
    <location>
        <begin position="236"/>
        <end position="450"/>
    </location>
</feature>
<feature type="domain" description="PA" evidence="11">
    <location>
        <begin position="128"/>
        <end position="209"/>
    </location>
</feature>
<evidence type="ECO:0000256" key="7">
    <source>
        <dbReference type="ARBA" id="ARBA00022729"/>
    </source>
</evidence>
<dbReference type="EMBL" id="JAGTJQ010000008">
    <property type="protein sequence ID" value="KAH7025986.1"/>
    <property type="molecule type" value="Genomic_DNA"/>
</dbReference>
<evidence type="ECO:0000256" key="3">
    <source>
        <dbReference type="ARBA" id="ARBA00005957"/>
    </source>
</evidence>
<dbReference type="GO" id="GO:0008235">
    <property type="term" value="F:metalloexopeptidase activity"/>
    <property type="evidence" value="ECO:0007669"/>
    <property type="project" value="InterPro"/>
</dbReference>
<dbReference type="PANTHER" id="PTHR12147">
    <property type="entry name" value="METALLOPEPTIDASE M28 FAMILY MEMBER"/>
    <property type="match status" value="1"/>
</dbReference>
<dbReference type="InterPro" id="IPR003137">
    <property type="entry name" value="PA_domain"/>
</dbReference>
<evidence type="ECO:0000256" key="9">
    <source>
        <dbReference type="ARBA" id="ARBA00022833"/>
    </source>
</evidence>
<evidence type="ECO:0000256" key="2">
    <source>
        <dbReference type="ARBA" id="ARBA00005634"/>
    </source>
</evidence>
<dbReference type="GO" id="GO:0046872">
    <property type="term" value="F:metal ion binding"/>
    <property type="evidence" value="ECO:0007669"/>
    <property type="project" value="UniProtKB-KW"/>
</dbReference>
<keyword evidence="8 10" id="KW-0378">Hydrolase</keyword>
<dbReference type="PANTHER" id="PTHR12147:SF26">
    <property type="entry name" value="PEPTIDASE M28 DOMAIN-CONTAINING PROTEIN"/>
    <property type="match status" value="1"/>
</dbReference>
<organism evidence="13 14">
    <name type="scientific">Microdochium trichocladiopsis</name>
    <dbReference type="NCBI Taxonomy" id="1682393"/>
    <lineage>
        <taxon>Eukaryota</taxon>
        <taxon>Fungi</taxon>
        <taxon>Dikarya</taxon>
        <taxon>Ascomycota</taxon>
        <taxon>Pezizomycotina</taxon>
        <taxon>Sordariomycetes</taxon>
        <taxon>Xylariomycetidae</taxon>
        <taxon>Xylariales</taxon>
        <taxon>Microdochiaceae</taxon>
        <taxon>Microdochium</taxon>
    </lineage>
</organism>
<dbReference type="Gene3D" id="3.50.30.30">
    <property type="match status" value="1"/>
</dbReference>
<dbReference type="InterPro" id="IPR045175">
    <property type="entry name" value="M28_fam"/>
</dbReference>
<sequence length="487" mass="51086">MKTSTSALGMAASLLVSTSRAAVCKPLVKDALVGSIHLEDLMACSQDLQDIAYSTELRNRVVGTDGHKKTVQYITETLQSLGDYYTLEYQEVRTPATISSTSNLSVNGAEVEANILEFSNNGTWTDVPVVVVAELGCVAENYPDLTGSVALIARGECTFALKGELAGQAGAVAALVYNNAAVGKTGGTLGGPNELITVGGISRADGLRLAEAISNGEAVVSSGSFGSFVTDTVSQNVIATSKYGDPDNVLFLGAHSDSVAAGPGINDNGSGSCGLLTVAKALSNWRTNNQVKFAWWAAEEEGLIGAETFVNVTAKEQLDKIRLYLNFDMIASPNYVLSIYDGDGSAFNVSGPAGSAEAEKLFEDYYTANNIPFTSSEFDGRSDYGPFLDAGIPCGGLDTGADGVKTEEEVAIFGGVANQWYDPNYHSAKDTVDNLAPEAYITTGKAIAHAVASYGRSWAGFPEREPVAVTPRDVHATVGHHGHSLPF</sequence>
<evidence type="ECO:0000256" key="4">
    <source>
        <dbReference type="ARBA" id="ARBA00022438"/>
    </source>
</evidence>
<dbReference type="InterPro" id="IPR046450">
    <property type="entry name" value="PA_dom_sf"/>
</dbReference>
<evidence type="ECO:0000256" key="5">
    <source>
        <dbReference type="ARBA" id="ARBA00022670"/>
    </source>
</evidence>
<comment type="similarity">
    <text evidence="3">Belongs to the peptidase M28 family. M28A subfamily.</text>
</comment>
<dbReference type="Proteomes" id="UP000756346">
    <property type="component" value="Unassembled WGS sequence"/>
</dbReference>
<dbReference type="InterPro" id="IPR007484">
    <property type="entry name" value="Peptidase_M28"/>
</dbReference>
<keyword evidence="14" id="KW-1185">Reference proteome</keyword>
<dbReference type="SUPFAM" id="SSF52025">
    <property type="entry name" value="PA domain"/>
    <property type="match status" value="1"/>
</dbReference>
<keyword evidence="6 10" id="KW-0479">Metal-binding</keyword>
<evidence type="ECO:0000259" key="11">
    <source>
        <dbReference type="Pfam" id="PF02225"/>
    </source>
</evidence>
<feature type="chain" id="PRO_5040531185" description="Peptide hydrolase" evidence="10">
    <location>
        <begin position="22"/>
        <end position="487"/>
    </location>
</feature>
<keyword evidence="4" id="KW-0031">Aminopeptidase</keyword>
<dbReference type="FunFam" id="3.40.630.10:FF:000054">
    <property type="entry name" value="Peptide hydrolase"/>
    <property type="match status" value="1"/>
</dbReference>
<dbReference type="Gene3D" id="3.40.630.10">
    <property type="entry name" value="Zn peptidases"/>
    <property type="match status" value="1"/>
</dbReference>
<accession>A0A9P8XZZ8</accession>
<evidence type="ECO:0000256" key="10">
    <source>
        <dbReference type="RuleBase" id="RU361240"/>
    </source>
</evidence>
<keyword evidence="7 10" id="KW-0732">Signal</keyword>
<dbReference type="InterPro" id="IPR041756">
    <property type="entry name" value="M28_SGAP-like"/>
</dbReference>
<keyword evidence="9 10" id="KW-0862">Zinc</keyword>
<dbReference type="GO" id="GO:0004177">
    <property type="term" value="F:aminopeptidase activity"/>
    <property type="evidence" value="ECO:0007669"/>
    <property type="project" value="UniProtKB-KW"/>
</dbReference>
<dbReference type="RefSeq" id="XP_046009203.1">
    <property type="nucleotide sequence ID" value="XM_046148532.1"/>
</dbReference>
<evidence type="ECO:0000256" key="8">
    <source>
        <dbReference type="ARBA" id="ARBA00022801"/>
    </source>
</evidence>
<evidence type="ECO:0000259" key="12">
    <source>
        <dbReference type="Pfam" id="PF04389"/>
    </source>
</evidence>
<evidence type="ECO:0000256" key="1">
    <source>
        <dbReference type="ARBA" id="ARBA00001947"/>
    </source>
</evidence>
<gene>
    <name evidence="13" type="ORF">B0I36DRAFT_152300</name>
</gene>
<name>A0A9P8XZZ8_9PEZI</name>
<keyword evidence="5 10" id="KW-0645">Protease</keyword>
<evidence type="ECO:0000313" key="14">
    <source>
        <dbReference type="Proteomes" id="UP000756346"/>
    </source>
</evidence>
<protein>
    <recommendedName>
        <fullName evidence="10">Peptide hydrolase</fullName>
        <ecNumber evidence="10">3.4.-.-</ecNumber>
    </recommendedName>
</protein>